<dbReference type="SUPFAM" id="SSF46785">
    <property type="entry name" value="Winged helix' DNA-binding domain"/>
    <property type="match status" value="1"/>
</dbReference>
<proteinExistence type="predicted"/>
<organism evidence="1 2">
    <name type="scientific">Thermosulfuriphilus ammonigenes</name>
    <dbReference type="NCBI Taxonomy" id="1936021"/>
    <lineage>
        <taxon>Bacteria</taxon>
        <taxon>Pseudomonadati</taxon>
        <taxon>Thermodesulfobacteriota</taxon>
        <taxon>Thermodesulfobacteria</taxon>
        <taxon>Thermodesulfobacteriales</taxon>
        <taxon>Thermodesulfobacteriaceae</taxon>
        <taxon>Thermosulfuriphilus</taxon>
    </lineage>
</organism>
<reference evidence="1 2" key="1">
    <citation type="submission" date="2020-02" db="EMBL/GenBank/DDBJ databases">
        <title>Genome analysis of Thermosulfuriphilus ammonigenes ST65T, an anaerobic thermophilic chemolithoautotrophic bacterium isolated from a deep-sea hydrothermal vent.</title>
        <authorList>
            <person name="Slobodkina G."/>
            <person name="Allioux M."/>
            <person name="Merkel A."/>
            <person name="Alain K."/>
            <person name="Jebbar M."/>
            <person name="Slobodkin A."/>
        </authorList>
    </citation>
    <scope>NUCLEOTIDE SEQUENCE [LARGE SCALE GENOMIC DNA]</scope>
    <source>
        <strain evidence="1 2">ST65</strain>
    </source>
</reference>
<dbReference type="GO" id="GO:0003700">
    <property type="term" value="F:DNA-binding transcription factor activity"/>
    <property type="evidence" value="ECO:0007669"/>
    <property type="project" value="TreeGrafter"/>
</dbReference>
<dbReference type="NCBIfam" id="TIGR00738">
    <property type="entry name" value="rrf2_super"/>
    <property type="match status" value="1"/>
</dbReference>
<evidence type="ECO:0000313" key="2">
    <source>
        <dbReference type="Proteomes" id="UP000502179"/>
    </source>
</evidence>
<keyword evidence="2" id="KW-1185">Reference proteome</keyword>
<dbReference type="InterPro" id="IPR036388">
    <property type="entry name" value="WH-like_DNA-bd_sf"/>
</dbReference>
<dbReference type="InterPro" id="IPR000944">
    <property type="entry name" value="Tscrpt_reg_Rrf2"/>
</dbReference>
<name>A0A6G7PZC3_9BACT</name>
<dbReference type="Pfam" id="PF02082">
    <property type="entry name" value="Rrf2"/>
    <property type="match status" value="1"/>
</dbReference>
<dbReference type="PANTHER" id="PTHR33221">
    <property type="entry name" value="WINGED HELIX-TURN-HELIX TRANSCRIPTIONAL REGULATOR, RRF2 FAMILY"/>
    <property type="match status" value="1"/>
</dbReference>
<dbReference type="Proteomes" id="UP000502179">
    <property type="component" value="Chromosome"/>
</dbReference>
<dbReference type="KEGG" id="tav:G4V39_10895"/>
<dbReference type="AlphaFoldDB" id="A0A6G7PZC3"/>
<dbReference type="InterPro" id="IPR036390">
    <property type="entry name" value="WH_DNA-bd_sf"/>
</dbReference>
<gene>
    <name evidence="1" type="ORF">G4V39_10895</name>
</gene>
<protein>
    <submittedName>
        <fullName evidence="1">Rrf2 family transcriptional regulator</fullName>
    </submittedName>
</protein>
<dbReference type="PROSITE" id="PS51197">
    <property type="entry name" value="HTH_RRF2_2"/>
    <property type="match status" value="1"/>
</dbReference>
<dbReference type="PANTHER" id="PTHR33221:SF2">
    <property type="entry name" value="TRANSCRIPTIONAL REGULATOR"/>
    <property type="match status" value="1"/>
</dbReference>
<accession>A0A6G7PZC3</accession>
<dbReference type="Gene3D" id="1.10.10.10">
    <property type="entry name" value="Winged helix-like DNA-binding domain superfamily/Winged helix DNA-binding domain"/>
    <property type="match status" value="1"/>
</dbReference>
<dbReference type="EMBL" id="CP048877">
    <property type="protein sequence ID" value="QIJ72753.1"/>
    <property type="molecule type" value="Genomic_DNA"/>
</dbReference>
<evidence type="ECO:0000313" key="1">
    <source>
        <dbReference type="EMBL" id="QIJ72753.1"/>
    </source>
</evidence>
<sequence length="139" mass="15504">MRLTRAGEYAIRCILYLAGQSPGRVVSRKEVARAMEIPDPFLAKIAQQLSLAGIIEILQGARGGYRLLKDPAALSLLEVVEAVSGEIFLNECVIRPESCSRSQVCPVHNVWEKARRRLRETLQEATFDKLLAESRGQKI</sequence>
<dbReference type="GO" id="GO:0005829">
    <property type="term" value="C:cytosol"/>
    <property type="evidence" value="ECO:0007669"/>
    <property type="project" value="TreeGrafter"/>
</dbReference>
<dbReference type="RefSeq" id="WP_166032968.1">
    <property type="nucleotide sequence ID" value="NZ_CP048877.1"/>
</dbReference>